<protein>
    <submittedName>
        <fullName evidence="2">Polyadenylate-binding protein/Hyperplastic disc protein</fullName>
    </submittedName>
</protein>
<dbReference type="AlphaFoldDB" id="A0A5E4MFF8"/>
<evidence type="ECO:0000313" key="3">
    <source>
        <dbReference type="Proteomes" id="UP000325440"/>
    </source>
</evidence>
<reference evidence="2 3" key="1">
    <citation type="submission" date="2019-08" db="EMBL/GenBank/DDBJ databases">
        <authorList>
            <person name="Alioto T."/>
            <person name="Alioto T."/>
            <person name="Gomez Garrido J."/>
        </authorList>
    </citation>
    <scope>NUCLEOTIDE SEQUENCE [LARGE SCALE GENOMIC DNA]</scope>
</reference>
<keyword evidence="3" id="KW-1185">Reference proteome</keyword>
<proteinExistence type="predicted"/>
<gene>
    <name evidence="2" type="ORF">CINCED_3A006014</name>
</gene>
<dbReference type="InterPro" id="IPR002004">
    <property type="entry name" value="PABP_HYD_C"/>
</dbReference>
<sequence length="77" mass="9140">MLVFAKLENQKQMLGLRFYPLIHPEHAPGFGWKDNWYVIEDLLCMLEYLESLRNKVEEANAVFKTHQAQTLVKKTQF</sequence>
<dbReference type="SMART" id="SM00517">
    <property type="entry name" value="PolyA"/>
    <property type="match status" value="1"/>
</dbReference>
<dbReference type="EMBL" id="CABPRJ010000477">
    <property type="protein sequence ID" value="VVC28036.1"/>
    <property type="molecule type" value="Genomic_DNA"/>
</dbReference>
<dbReference type="InterPro" id="IPR036053">
    <property type="entry name" value="PABP-dom"/>
</dbReference>
<dbReference type="Proteomes" id="UP000325440">
    <property type="component" value="Unassembled WGS sequence"/>
</dbReference>
<dbReference type="GO" id="GO:0003723">
    <property type="term" value="F:RNA binding"/>
    <property type="evidence" value="ECO:0007669"/>
    <property type="project" value="InterPro"/>
</dbReference>
<dbReference type="SUPFAM" id="SSF63570">
    <property type="entry name" value="PABC (PABP) domain"/>
    <property type="match status" value="1"/>
</dbReference>
<accession>A0A5E4MFF8</accession>
<dbReference type="OrthoDB" id="19742at2759"/>
<feature type="domain" description="PABC" evidence="1">
    <location>
        <begin position="6"/>
        <end position="66"/>
    </location>
</feature>
<evidence type="ECO:0000313" key="2">
    <source>
        <dbReference type="EMBL" id="VVC28036.1"/>
    </source>
</evidence>
<evidence type="ECO:0000259" key="1">
    <source>
        <dbReference type="SMART" id="SM00517"/>
    </source>
</evidence>
<organism evidence="2 3">
    <name type="scientific">Cinara cedri</name>
    <dbReference type="NCBI Taxonomy" id="506608"/>
    <lineage>
        <taxon>Eukaryota</taxon>
        <taxon>Metazoa</taxon>
        <taxon>Ecdysozoa</taxon>
        <taxon>Arthropoda</taxon>
        <taxon>Hexapoda</taxon>
        <taxon>Insecta</taxon>
        <taxon>Pterygota</taxon>
        <taxon>Neoptera</taxon>
        <taxon>Paraneoptera</taxon>
        <taxon>Hemiptera</taxon>
        <taxon>Sternorrhyncha</taxon>
        <taxon>Aphidomorpha</taxon>
        <taxon>Aphidoidea</taxon>
        <taxon>Aphididae</taxon>
        <taxon>Lachninae</taxon>
        <taxon>Cinara</taxon>
    </lineage>
</organism>
<name>A0A5E4MFF8_9HEMI</name>